<protein>
    <recommendedName>
        <fullName evidence="1">Putative competence-damage inducible protein</fullName>
    </recommendedName>
</protein>
<dbReference type="RefSeq" id="WP_126791191.1">
    <property type="nucleotide sequence ID" value="NZ_CP060720.1"/>
</dbReference>
<dbReference type="NCBIfam" id="TIGR00200">
    <property type="entry name" value="cinA_nterm"/>
    <property type="match status" value="1"/>
</dbReference>
<dbReference type="Proteomes" id="UP000288028">
    <property type="component" value="Unassembled WGS sequence"/>
</dbReference>
<dbReference type="AlphaFoldDB" id="A0A430B9A4"/>
<dbReference type="InterPro" id="IPR036653">
    <property type="entry name" value="CinA-like_C"/>
</dbReference>
<dbReference type="Pfam" id="PF00994">
    <property type="entry name" value="MoCF_biosynth"/>
    <property type="match status" value="1"/>
</dbReference>
<dbReference type="PIRSF" id="PIRSF006728">
    <property type="entry name" value="CinA"/>
    <property type="match status" value="1"/>
</dbReference>
<dbReference type="InterPro" id="IPR041424">
    <property type="entry name" value="CinA_KH"/>
</dbReference>
<comment type="caution">
    <text evidence="3">The sequence shown here is derived from an EMBL/GenBank/DDBJ whole genome shotgun (WGS) entry which is preliminary data.</text>
</comment>
<dbReference type="InterPro" id="IPR001453">
    <property type="entry name" value="MoaB/Mog_dom"/>
</dbReference>
<dbReference type="Pfam" id="PF18146">
    <property type="entry name" value="CinA_KH"/>
    <property type="match status" value="1"/>
</dbReference>
<dbReference type="CDD" id="cd00885">
    <property type="entry name" value="cinA"/>
    <property type="match status" value="1"/>
</dbReference>
<name>A0A430B9A4_9ENTE</name>
<dbReference type="EMBL" id="NGKB01000001">
    <property type="protein sequence ID" value="RSU16899.1"/>
    <property type="molecule type" value="Genomic_DNA"/>
</dbReference>
<dbReference type="HAMAP" id="MF_00226_B">
    <property type="entry name" value="CinA_B"/>
    <property type="match status" value="1"/>
</dbReference>
<keyword evidence="4" id="KW-1185">Reference proteome</keyword>
<dbReference type="OrthoDB" id="9801454at2"/>
<dbReference type="InterPro" id="IPR050101">
    <property type="entry name" value="CinA"/>
</dbReference>
<evidence type="ECO:0000259" key="2">
    <source>
        <dbReference type="SMART" id="SM00852"/>
    </source>
</evidence>
<dbReference type="NCBIfam" id="NF001813">
    <property type="entry name" value="PRK00549.1"/>
    <property type="match status" value="1"/>
</dbReference>
<dbReference type="SUPFAM" id="SSF142433">
    <property type="entry name" value="CinA-like"/>
    <property type="match status" value="1"/>
</dbReference>
<dbReference type="Gene3D" id="3.90.950.20">
    <property type="entry name" value="CinA-like"/>
    <property type="match status" value="1"/>
</dbReference>
<gene>
    <name evidence="1" type="primary">cinA</name>
    <name evidence="3" type="ORF">CBF28_01560</name>
</gene>
<accession>A0A430B9A4</accession>
<dbReference type="SMART" id="SM00852">
    <property type="entry name" value="MoCF_biosynth"/>
    <property type="match status" value="1"/>
</dbReference>
<organism evidence="3 4">
    <name type="scientific">Vagococcus carniphilus</name>
    <dbReference type="NCBI Taxonomy" id="218144"/>
    <lineage>
        <taxon>Bacteria</taxon>
        <taxon>Bacillati</taxon>
        <taxon>Bacillota</taxon>
        <taxon>Bacilli</taxon>
        <taxon>Lactobacillales</taxon>
        <taxon>Enterococcaceae</taxon>
        <taxon>Vagococcus</taxon>
    </lineage>
</organism>
<evidence type="ECO:0000256" key="1">
    <source>
        <dbReference type="HAMAP-Rule" id="MF_00226"/>
    </source>
</evidence>
<dbReference type="PANTHER" id="PTHR13939">
    <property type="entry name" value="NICOTINAMIDE-NUCLEOTIDE AMIDOHYDROLASE PNCC"/>
    <property type="match status" value="1"/>
</dbReference>
<dbReference type="Gene3D" id="3.30.70.2860">
    <property type="match status" value="1"/>
</dbReference>
<dbReference type="InterPro" id="IPR008135">
    <property type="entry name" value="Competence-induced_CinA"/>
</dbReference>
<proteinExistence type="inferred from homology"/>
<dbReference type="InterPro" id="IPR036425">
    <property type="entry name" value="MoaB/Mog-like_dom_sf"/>
</dbReference>
<sequence>MKAEIIAVGTEILLGQIVNTNAAYLSQYLTNLGFDIYHQEVVGDNEERLLKVLDEASKRSDLVVVCGGLGPTEDDLTKQTVAKYVGKPLVYDEEALAHVIDFFKYSKKPMTENNKQQALTIEGAKTIQNNAGLACGLFYEKKRTRYLLLPGPPSEMKAMAEDGVTPLLREILPNHTKLVSRYLRFIGIGESRLVTYLKELIDNQTNPTIAPYAKSNEVMLRITAKCESEEQGNQMLDVMEKEINQLVGGYFYGYGENLTMEEVVVSLLKEKQQTLTVVEGLTGGLCQNRLTDIPGSSSVYPGGFITYSTKSKADLLGLSVEELESKGVYNQQTVEQLAIQGSNRMKTDYALAIIGIAGPTNEEDQPVGTLYLALKTPTTVLSETMIINRERDYIRDGAVKHAFNLLRKHLE</sequence>
<evidence type="ECO:0000313" key="3">
    <source>
        <dbReference type="EMBL" id="RSU16899.1"/>
    </source>
</evidence>
<comment type="similarity">
    <text evidence="1">Belongs to the CinA family.</text>
</comment>
<reference evidence="3 4" key="1">
    <citation type="submission" date="2017-05" db="EMBL/GenBank/DDBJ databases">
        <title>Vagococcus spp. assemblies.</title>
        <authorList>
            <person name="Gulvik C.A."/>
        </authorList>
    </citation>
    <scope>NUCLEOTIDE SEQUENCE [LARGE SCALE GENOMIC DNA]</scope>
    <source>
        <strain evidence="3 4">SS1714</strain>
    </source>
</reference>
<dbReference type="NCBIfam" id="TIGR00199">
    <property type="entry name" value="PncC_domain"/>
    <property type="match status" value="1"/>
</dbReference>
<dbReference type="SUPFAM" id="SSF53218">
    <property type="entry name" value="Molybdenum cofactor biosynthesis proteins"/>
    <property type="match status" value="1"/>
</dbReference>
<dbReference type="Gene3D" id="3.40.980.10">
    <property type="entry name" value="MoaB/Mog-like domain"/>
    <property type="match status" value="1"/>
</dbReference>
<dbReference type="Pfam" id="PF02464">
    <property type="entry name" value="CinA"/>
    <property type="match status" value="1"/>
</dbReference>
<dbReference type="InterPro" id="IPR008136">
    <property type="entry name" value="CinA_C"/>
</dbReference>
<dbReference type="PANTHER" id="PTHR13939:SF0">
    <property type="entry name" value="NMN AMIDOHYDROLASE-LIKE PROTEIN YFAY"/>
    <property type="match status" value="1"/>
</dbReference>
<feature type="domain" description="MoaB/Mog" evidence="2">
    <location>
        <begin position="4"/>
        <end position="170"/>
    </location>
</feature>
<dbReference type="GeneID" id="95579738"/>
<dbReference type="NCBIfam" id="TIGR00177">
    <property type="entry name" value="molyb_syn"/>
    <property type="match status" value="1"/>
</dbReference>
<evidence type="ECO:0000313" key="4">
    <source>
        <dbReference type="Proteomes" id="UP000288028"/>
    </source>
</evidence>